<dbReference type="STRING" id="31246.A0A183PDB7"/>
<evidence type="ECO:0000256" key="2">
    <source>
        <dbReference type="ARBA" id="ARBA00022664"/>
    </source>
</evidence>
<sequence>DVPAARSILARAFEANPNSEEIWLAAVKLESENKEYARARRLLDKACASASTARVWMKAARLEWCLGELNKALEMLEKATSTYNQAPKLWLMLSQVYEQLSEEGLKPNEVESLKERARNTYREGLNHNPHYTALWLQLARFEERQGNLTKARSILEKARSQNPKTPELWLEAIRLEVRANLKPVADSLLSKALQECPTSGCLWAEAIFMTPRAQRKSKSVDALKKCEHDPLVLLAVSKMFWCERLVMKARNWFTRTVKLEPDLGDAWAYFYKFELQHGTEVSSKSISIFY</sequence>
<keyword evidence="7" id="KW-1185">Reference proteome</keyword>
<dbReference type="PANTHER" id="PTHR11246">
    <property type="entry name" value="PRE-MRNA SPLICING FACTOR"/>
    <property type="match status" value="1"/>
</dbReference>
<dbReference type="SUPFAM" id="SSF48452">
    <property type="entry name" value="TPR-like"/>
    <property type="match status" value="2"/>
</dbReference>
<feature type="non-terminal residue" evidence="6">
    <location>
        <position position="1"/>
    </location>
</feature>
<evidence type="ECO:0000313" key="6">
    <source>
        <dbReference type="EMBL" id="VDP60703.1"/>
    </source>
</evidence>
<keyword evidence="4" id="KW-0508">mRNA splicing</keyword>
<dbReference type="GO" id="GO:0046540">
    <property type="term" value="C:U4/U6 x U5 tri-snRNP complex"/>
    <property type="evidence" value="ECO:0007669"/>
    <property type="project" value="TreeGrafter"/>
</dbReference>
<dbReference type="InterPro" id="IPR003107">
    <property type="entry name" value="HAT"/>
</dbReference>
<reference evidence="6 7" key="1">
    <citation type="submission" date="2018-11" db="EMBL/GenBank/DDBJ databases">
        <authorList>
            <consortium name="Pathogen Informatics"/>
        </authorList>
    </citation>
    <scope>NUCLEOTIDE SEQUENCE [LARGE SCALE GENOMIC DNA]</scope>
    <source>
        <strain>Denwood</strain>
        <strain evidence="7">Zambia</strain>
    </source>
</reference>
<protein>
    <submittedName>
        <fullName evidence="6">Uncharacterized protein</fullName>
    </submittedName>
</protein>
<dbReference type="EMBL" id="UZAL01032359">
    <property type="protein sequence ID" value="VDP60703.1"/>
    <property type="molecule type" value="Genomic_DNA"/>
</dbReference>
<evidence type="ECO:0000313" key="7">
    <source>
        <dbReference type="Proteomes" id="UP000269396"/>
    </source>
</evidence>
<evidence type="ECO:0000256" key="5">
    <source>
        <dbReference type="ARBA" id="ARBA00023242"/>
    </source>
</evidence>
<name>A0A183PDB7_9TREM</name>
<gene>
    <name evidence="6" type="ORF">SMTD_LOCUS12353</name>
</gene>
<dbReference type="Gene3D" id="1.25.40.10">
    <property type="entry name" value="Tetratricopeptide repeat domain"/>
    <property type="match status" value="2"/>
</dbReference>
<evidence type="ECO:0000256" key="4">
    <source>
        <dbReference type="ARBA" id="ARBA00023187"/>
    </source>
</evidence>
<dbReference type="GO" id="GO:0071013">
    <property type="term" value="C:catalytic step 2 spliceosome"/>
    <property type="evidence" value="ECO:0007669"/>
    <property type="project" value="TreeGrafter"/>
</dbReference>
<dbReference type="SMART" id="SM00386">
    <property type="entry name" value="HAT"/>
    <property type="match status" value="7"/>
</dbReference>
<dbReference type="PANTHER" id="PTHR11246:SF1">
    <property type="entry name" value="PRE-MRNA-PROCESSING FACTOR 6"/>
    <property type="match status" value="1"/>
</dbReference>
<accession>A0A183PDB7</accession>
<keyword evidence="2" id="KW-0507">mRNA processing</keyword>
<dbReference type="AlphaFoldDB" id="A0A183PDB7"/>
<dbReference type="InterPro" id="IPR011990">
    <property type="entry name" value="TPR-like_helical_dom_sf"/>
</dbReference>
<proteinExistence type="predicted"/>
<dbReference type="Proteomes" id="UP000269396">
    <property type="component" value="Unassembled WGS sequence"/>
</dbReference>
<dbReference type="GO" id="GO:0000244">
    <property type="term" value="P:spliceosomal tri-snRNP complex assembly"/>
    <property type="evidence" value="ECO:0007669"/>
    <property type="project" value="TreeGrafter"/>
</dbReference>
<keyword evidence="5" id="KW-0539">Nucleus</keyword>
<evidence type="ECO:0000256" key="1">
    <source>
        <dbReference type="ARBA" id="ARBA00004123"/>
    </source>
</evidence>
<organism evidence="6 7">
    <name type="scientific">Schistosoma mattheei</name>
    <dbReference type="NCBI Taxonomy" id="31246"/>
    <lineage>
        <taxon>Eukaryota</taxon>
        <taxon>Metazoa</taxon>
        <taxon>Spiralia</taxon>
        <taxon>Lophotrochozoa</taxon>
        <taxon>Platyhelminthes</taxon>
        <taxon>Trematoda</taxon>
        <taxon>Digenea</taxon>
        <taxon>Strigeidida</taxon>
        <taxon>Schistosomatoidea</taxon>
        <taxon>Schistosomatidae</taxon>
        <taxon>Schistosoma</taxon>
    </lineage>
</organism>
<evidence type="ECO:0000256" key="3">
    <source>
        <dbReference type="ARBA" id="ARBA00022737"/>
    </source>
</evidence>
<dbReference type="FunFam" id="1.25.40.10:FF:000256">
    <property type="entry name" value="Probable pre-mRNA splicing factor prp1"/>
    <property type="match status" value="1"/>
</dbReference>
<dbReference type="Pfam" id="PF13428">
    <property type="entry name" value="TPR_14"/>
    <property type="match status" value="2"/>
</dbReference>
<keyword evidence="3" id="KW-0677">Repeat</keyword>
<dbReference type="InterPro" id="IPR045075">
    <property type="entry name" value="Syf1-like"/>
</dbReference>
<comment type="subcellular location">
    <subcellularLocation>
        <location evidence="1">Nucleus</location>
    </subcellularLocation>
</comment>